<sequence>MISITAVGIISGLLSVSLLPLLDRSEFVNTADQFKDTLRQAKWLALTKRKSHRINSDSGFLMLQKKSAGSYQTVSQEKIPVEISISANRWPSFSAFGFASGGSIVLENEDYSTKVVVSPIGRIRQTAVERK</sequence>
<gene>
    <name evidence="1" type="ORF">METZ01_LOCUS253266</name>
</gene>
<proteinExistence type="predicted"/>
<name>A0A382IMC7_9ZZZZ</name>
<organism evidence="1">
    <name type="scientific">marine metagenome</name>
    <dbReference type="NCBI Taxonomy" id="408172"/>
    <lineage>
        <taxon>unclassified sequences</taxon>
        <taxon>metagenomes</taxon>
        <taxon>ecological metagenomes</taxon>
    </lineage>
</organism>
<protein>
    <recommendedName>
        <fullName evidence="2">General secretion pathway GspH domain-containing protein</fullName>
    </recommendedName>
</protein>
<evidence type="ECO:0000313" key="1">
    <source>
        <dbReference type="EMBL" id="SVC00412.1"/>
    </source>
</evidence>
<accession>A0A382IMC7</accession>
<dbReference type="AlphaFoldDB" id="A0A382IMC7"/>
<evidence type="ECO:0008006" key="2">
    <source>
        <dbReference type="Google" id="ProtNLM"/>
    </source>
</evidence>
<dbReference type="EMBL" id="UINC01068092">
    <property type="protein sequence ID" value="SVC00412.1"/>
    <property type="molecule type" value="Genomic_DNA"/>
</dbReference>
<reference evidence="1" key="1">
    <citation type="submission" date="2018-05" db="EMBL/GenBank/DDBJ databases">
        <authorList>
            <person name="Lanie J.A."/>
            <person name="Ng W.-L."/>
            <person name="Kazmierczak K.M."/>
            <person name="Andrzejewski T.M."/>
            <person name="Davidsen T.M."/>
            <person name="Wayne K.J."/>
            <person name="Tettelin H."/>
            <person name="Glass J.I."/>
            <person name="Rusch D."/>
            <person name="Podicherti R."/>
            <person name="Tsui H.-C.T."/>
            <person name="Winkler M.E."/>
        </authorList>
    </citation>
    <scope>NUCLEOTIDE SEQUENCE</scope>
</reference>